<comment type="similarity">
    <text evidence="1">Belongs to the peptidase M20 family.</text>
</comment>
<sequence>MIVEPDLALAEHLFTRLHDLSFDGVGITRDAYGAGEQKAHDLVRKAAEEIGLEVKLDAALNLYITLPGRNRSAPVIMTGSHLDSVPRGGNFDGAAGVLAGLAVLAGWKKAGHVPPVDVTVMAIRAEESAWFPISYPGSKAAFGKLPAEALGLPRADSQRSMAEHIAALGGVPERLSHGAAALKPENIACFVETHIEQGPVLIEEGLPLGIVTGIRGSFRYREARARGAYAHSGATPRSHRRDAVVAVARLVNALNDDWEALEAEGRDLVVTFGRFSTDPAQADFSKVSGRVDFCIDVRSFEPETLKEMEQRLKRHVKAISEETKVTIDLGPRTSSDPATMAPSLRALLMQRAEMLGIAAKEMPCGAGHDAAVFALQGVPTAMLFIRNANGSHNPLEHMEFADFAAGARLLASALDMKSGVNLASADQNERPAVDA</sequence>
<proteinExistence type="inferred from homology"/>
<dbReference type="PANTHER" id="PTHR32494:SF5">
    <property type="entry name" value="ALLANTOATE AMIDOHYDROLASE"/>
    <property type="match status" value="1"/>
</dbReference>
<dbReference type="CDD" id="cd03884">
    <property type="entry name" value="M20_bAS"/>
    <property type="match status" value="1"/>
</dbReference>
<keyword evidence="5" id="KW-1185">Reference proteome</keyword>
<feature type="binding site" evidence="3">
    <location>
        <position position="92"/>
    </location>
    <ligand>
        <name>Zn(2+)</name>
        <dbReference type="ChEBI" id="CHEBI:29105"/>
        <label>2</label>
    </ligand>
</feature>
<dbReference type="Pfam" id="PF01546">
    <property type="entry name" value="Peptidase_M20"/>
    <property type="match status" value="1"/>
</dbReference>
<evidence type="ECO:0000313" key="5">
    <source>
        <dbReference type="Proteomes" id="UP000602745"/>
    </source>
</evidence>
<dbReference type="RefSeq" id="WP_188410991.1">
    <property type="nucleotide sequence ID" value="NZ_BMCP01000007.1"/>
</dbReference>
<feature type="binding site" evidence="3">
    <location>
        <position position="194"/>
    </location>
    <ligand>
        <name>Zn(2+)</name>
        <dbReference type="ChEBI" id="CHEBI:29105"/>
        <label>1</label>
    </ligand>
</feature>
<protein>
    <submittedName>
        <fullName evidence="4">Zn-dependent hydrolase</fullName>
    </submittedName>
</protein>
<keyword evidence="3" id="KW-0862">Zinc</keyword>
<dbReference type="AlphaFoldDB" id="A0A8J3E0B4"/>
<dbReference type="Gene3D" id="3.40.630.10">
    <property type="entry name" value="Zn peptidases"/>
    <property type="match status" value="1"/>
</dbReference>
<evidence type="ECO:0000256" key="1">
    <source>
        <dbReference type="ARBA" id="ARBA00006153"/>
    </source>
</evidence>
<name>A0A8J3E0B4_9RHOB</name>
<dbReference type="PANTHER" id="PTHR32494">
    <property type="entry name" value="ALLANTOATE DEIMINASE-RELATED"/>
    <property type="match status" value="1"/>
</dbReference>
<reference evidence="4" key="1">
    <citation type="journal article" date="2014" name="Int. J. Syst. Evol. Microbiol.">
        <title>Complete genome sequence of Corynebacterium casei LMG S-19264T (=DSM 44701T), isolated from a smear-ripened cheese.</title>
        <authorList>
            <consortium name="US DOE Joint Genome Institute (JGI-PGF)"/>
            <person name="Walter F."/>
            <person name="Albersmeier A."/>
            <person name="Kalinowski J."/>
            <person name="Ruckert C."/>
        </authorList>
    </citation>
    <scope>NUCLEOTIDE SEQUENCE</scope>
    <source>
        <strain evidence="4">CCM 7684</strain>
    </source>
</reference>
<dbReference type="GO" id="GO:0046872">
    <property type="term" value="F:metal ion binding"/>
    <property type="evidence" value="ECO:0007669"/>
    <property type="project" value="UniProtKB-KW"/>
</dbReference>
<dbReference type="Proteomes" id="UP000602745">
    <property type="component" value="Unassembled WGS sequence"/>
</dbReference>
<comment type="cofactor">
    <cofactor evidence="3">
        <name>Zn(2+)</name>
        <dbReference type="ChEBI" id="CHEBI:29105"/>
    </cofactor>
    <text evidence="3">Binds 2 Zn(2+) ions per subunit.</text>
</comment>
<reference evidence="4" key="2">
    <citation type="submission" date="2020-09" db="EMBL/GenBank/DDBJ databases">
        <authorList>
            <person name="Sun Q."/>
            <person name="Sedlacek I."/>
        </authorList>
    </citation>
    <scope>NUCLEOTIDE SEQUENCE</scope>
    <source>
        <strain evidence="4">CCM 7684</strain>
    </source>
</reference>
<dbReference type="GO" id="GO:0016813">
    <property type="term" value="F:hydrolase activity, acting on carbon-nitrogen (but not peptide) bonds, in linear amidines"/>
    <property type="evidence" value="ECO:0007669"/>
    <property type="project" value="InterPro"/>
</dbReference>
<evidence type="ECO:0000313" key="4">
    <source>
        <dbReference type="EMBL" id="GGE53833.1"/>
    </source>
</evidence>
<dbReference type="InterPro" id="IPR002933">
    <property type="entry name" value="Peptidase_M20"/>
</dbReference>
<keyword evidence="3" id="KW-0479">Metal-binding</keyword>
<evidence type="ECO:0000256" key="2">
    <source>
        <dbReference type="ARBA" id="ARBA00022801"/>
    </source>
</evidence>
<organism evidence="4 5">
    <name type="scientific">Agaricicola taiwanensis</name>
    <dbReference type="NCBI Taxonomy" id="591372"/>
    <lineage>
        <taxon>Bacteria</taxon>
        <taxon>Pseudomonadati</taxon>
        <taxon>Pseudomonadota</taxon>
        <taxon>Alphaproteobacteria</taxon>
        <taxon>Rhodobacterales</taxon>
        <taxon>Paracoccaceae</taxon>
        <taxon>Agaricicola</taxon>
    </lineage>
</organism>
<dbReference type="NCBIfam" id="TIGR01879">
    <property type="entry name" value="hydantase"/>
    <property type="match status" value="1"/>
</dbReference>
<evidence type="ECO:0000256" key="3">
    <source>
        <dbReference type="PIRSR" id="PIRSR001235-1"/>
    </source>
</evidence>
<accession>A0A8J3E0B4</accession>
<dbReference type="NCBIfam" id="NF009527">
    <property type="entry name" value="PRK12891.1"/>
    <property type="match status" value="1"/>
</dbReference>
<feature type="binding site" evidence="3">
    <location>
        <position position="81"/>
    </location>
    <ligand>
        <name>Zn(2+)</name>
        <dbReference type="ChEBI" id="CHEBI:29105"/>
        <label>1</label>
    </ligand>
</feature>
<dbReference type="InterPro" id="IPR036264">
    <property type="entry name" value="Bact_exopeptidase_dim_dom"/>
</dbReference>
<dbReference type="SUPFAM" id="SSF53187">
    <property type="entry name" value="Zn-dependent exopeptidases"/>
    <property type="match status" value="1"/>
</dbReference>
<dbReference type="InterPro" id="IPR010158">
    <property type="entry name" value="Amidase_Cbmase"/>
</dbReference>
<dbReference type="SUPFAM" id="SSF55031">
    <property type="entry name" value="Bacterial exopeptidase dimerisation domain"/>
    <property type="match status" value="1"/>
</dbReference>
<dbReference type="PIRSF" id="PIRSF001235">
    <property type="entry name" value="Amidase_carbamoylase"/>
    <property type="match status" value="1"/>
</dbReference>
<dbReference type="Gene3D" id="3.30.70.360">
    <property type="match status" value="1"/>
</dbReference>
<gene>
    <name evidence="4" type="ORF">GCM10007276_33630</name>
</gene>
<keyword evidence="2 4" id="KW-0378">Hydrolase</keyword>
<dbReference type="EMBL" id="BMCP01000007">
    <property type="protein sequence ID" value="GGE53833.1"/>
    <property type="molecule type" value="Genomic_DNA"/>
</dbReference>
<feature type="binding site" evidence="3">
    <location>
        <position position="392"/>
    </location>
    <ligand>
        <name>Zn(2+)</name>
        <dbReference type="ChEBI" id="CHEBI:29105"/>
        <label>2</label>
    </ligand>
</feature>
<comment type="caution">
    <text evidence="4">The sequence shown here is derived from an EMBL/GenBank/DDBJ whole genome shotgun (WGS) entry which is preliminary data.</text>
</comment>
<feature type="binding site" evidence="3">
    <location>
        <position position="127"/>
    </location>
    <ligand>
        <name>Zn(2+)</name>
        <dbReference type="ChEBI" id="CHEBI:29105"/>
        <label>2</label>
    </ligand>
</feature>
<feature type="binding site" evidence="3">
    <location>
        <position position="92"/>
    </location>
    <ligand>
        <name>Zn(2+)</name>
        <dbReference type="ChEBI" id="CHEBI:29105"/>
        <label>1</label>
    </ligand>
</feature>